<evidence type="ECO:0000259" key="2">
    <source>
        <dbReference type="Pfam" id="PF13439"/>
    </source>
</evidence>
<evidence type="ECO:0000313" key="4">
    <source>
        <dbReference type="Proteomes" id="UP000198951"/>
    </source>
</evidence>
<dbReference type="RefSeq" id="WP_091091911.1">
    <property type="nucleotide sequence ID" value="NZ_FNRD01000011.1"/>
</dbReference>
<gene>
    <name evidence="3" type="ORF">SAMN05443667_11136</name>
</gene>
<dbReference type="Proteomes" id="UP000198951">
    <property type="component" value="Unassembled WGS sequence"/>
</dbReference>
<feature type="domain" description="Glycosyl transferase family 1" evidence="1">
    <location>
        <begin position="179"/>
        <end position="330"/>
    </location>
</feature>
<dbReference type="SUPFAM" id="SSF53756">
    <property type="entry name" value="UDP-Glycosyltransferase/glycogen phosphorylase"/>
    <property type="match status" value="1"/>
</dbReference>
<dbReference type="Pfam" id="PF13439">
    <property type="entry name" value="Glyco_transf_4"/>
    <property type="match status" value="1"/>
</dbReference>
<reference evidence="4" key="1">
    <citation type="submission" date="2016-10" db="EMBL/GenBank/DDBJ databases">
        <authorList>
            <person name="Varghese N."/>
            <person name="Submissions S."/>
        </authorList>
    </citation>
    <scope>NUCLEOTIDE SEQUENCE [LARGE SCALE GENOMIC DNA]</scope>
    <source>
        <strain evidence="4">DSM 22376</strain>
    </source>
</reference>
<dbReference type="GO" id="GO:0016757">
    <property type="term" value="F:glycosyltransferase activity"/>
    <property type="evidence" value="ECO:0007669"/>
    <property type="project" value="InterPro"/>
</dbReference>
<dbReference type="OrthoDB" id="823685at2"/>
<feature type="domain" description="Glycosyltransferase subfamily 4-like N-terminal" evidence="2">
    <location>
        <begin position="13"/>
        <end position="154"/>
    </location>
</feature>
<evidence type="ECO:0000313" key="3">
    <source>
        <dbReference type="EMBL" id="SEA89420.1"/>
    </source>
</evidence>
<keyword evidence="4" id="KW-1185">Reference proteome</keyword>
<dbReference type="Gene3D" id="3.40.50.2000">
    <property type="entry name" value="Glycogen Phosphorylase B"/>
    <property type="match status" value="2"/>
</dbReference>
<dbReference type="InterPro" id="IPR001296">
    <property type="entry name" value="Glyco_trans_1"/>
</dbReference>
<dbReference type="AlphaFoldDB" id="A0A1H4EXR9"/>
<protein>
    <submittedName>
        <fullName evidence="3">Glycosyltransferase involved in cell wall bisynthesis</fullName>
    </submittedName>
</protein>
<dbReference type="Pfam" id="PF00534">
    <property type="entry name" value="Glycos_transf_1"/>
    <property type="match status" value="1"/>
</dbReference>
<accession>A0A1H4EXR9</accession>
<keyword evidence="3" id="KW-0808">Transferase</keyword>
<organism evidence="3 4">
    <name type="scientific">Flavobacterium gillisiae</name>
    <dbReference type="NCBI Taxonomy" id="150146"/>
    <lineage>
        <taxon>Bacteria</taxon>
        <taxon>Pseudomonadati</taxon>
        <taxon>Bacteroidota</taxon>
        <taxon>Flavobacteriia</taxon>
        <taxon>Flavobacteriales</taxon>
        <taxon>Flavobacteriaceae</taxon>
        <taxon>Flavobacterium</taxon>
    </lineage>
</organism>
<dbReference type="PANTHER" id="PTHR12526:SF630">
    <property type="entry name" value="GLYCOSYLTRANSFERASE"/>
    <property type="match status" value="1"/>
</dbReference>
<proteinExistence type="predicted"/>
<dbReference type="EMBL" id="FNRD01000011">
    <property type="protein sequence ID" value="SEA89420.1"/>
    <property type="molecule type" value="Genomic_DNA"/>
</dbReference>
<dbReference type="STRING" id="150146.SAMN05443667_11136"/>
<dbReference type="InterPro" id="IPR028098">
    <property type="entry name" value="Glyco_trans_4-like_N"/>
</dbReference>
<name>A0A1H4EXR9_9FLAO</name>
<sequence length="358" mass="41258">MRIIQIIDSLEAGGAERMAINYANGLTVKVEFSGLVTTRKEGPLLSQLDERVDYLFLNKRNSFDLKALLRLRWFVVRNKVTIVHAHSTSFFIAFLLKLVCPSVKILWHDHYGESEFLNMRATLMFKIILPFFNGVISVNQKLKYWSERKIGFKNTIYLPNFSSKEKGIEAVTFLKGIEGKRIVCLANLRLQKNHFLLLKVANRIRETHPDWTFHLVGKDFEDDYSAEIKRLVVEYDLKEMVFVYGSKNDIQNILKQATICILTSQSEGLPVALLEYGRAKKPVVVTDVGEMPAVIQNGKNGFIVPKKEELFYAALVELIVDENLRRDFGEVIYNAVLNNYSEEGIIKQYLNWLQKIDK</sequence>
<evidence type="ECO:0000259" key="1">
    <source>
        <dbReference type="Pfam" id="PF00534"/>
    </source>
</evidence>
<dbReference type="PANTHER" id="PTHR12526">
    <property type="entry name" value="GLYCOSYLTRANSFERASE"/>
    <property type="match status" value="1"/>
</dbReference>
<dbReference type="CDD" id="cd03801">
    <property type="entry name" value="GT4_PimA-like"/>
    <property type="match status" value="1"/>
</dbReference>